<gene>
    <name evidence="2" type="ORF">HMPREF9021_02594</name>
</gene>
<dbReference type="Proteomes" id="UP000017813">
    <property type="component" value="Unassembled WGS sequence"/>
</dbReference>
<dbReference type="OrthoDB" id="8604011at2"/>
<reference evidence="2 3" key="1">
    <citation type="submission" date="2010-03" db="EMBL/GenBank/DDBJ databases">
        <authorList>
            <consortium name="The Broad Institute Genome Sequencing Platform"/>
            <person name="Ward D."/>
            <person name="Earl A."/>
            <person name="Feldgarden M."/>
            <person name="Gevers D."/>
            <person name="Young S."/>
            <person name="Zeng Q."/>
            <person name="Koehrsen M."/>
            <person name="Alvarado L."/>
            <person name="Berlin A.M."/>
            <person name="Borenstein D."/>
            <person name="Chapman S.B."/>
            <person name="Chen Z."/>
            <person name="Engels R."/>
            <person name="Freedman E."/>
            <person name="Gellesch M."/>
            <person name="Goldberg J."/>
            <person name="Griggs A."/>
            <person name="Gujja S."/>
            <person name="Heilman E.R."/>
            <person name="Heiman D.I."/>
            <person name="Hepburn T.A."/>
            <person name="Howarth C."/>
            <person name="Jen D."/>
            <person name="Larson L."/>
            <person name="Mehta T."/>
            <person name="Park D."/>
            <person name="Pearson M."/>
            <person name="Richards J."/>
            <person name="Roberts A."/>
            <person name="Saif S."/>
            <person name="Shea T.D."/>
            <person name="Shenoy N."/>
            <person name="Sisk P."/>
            <person name="Stolte C."/>
            <person name="Sykes S.N."/>
            <person name="Walk T."/>
            <person name="White J."/>
            <person name="Yandava C."/>
            <person name="Izard J."/>
            <person name="Baranova O.V."/>
            <person name="Blanton J.M."/>
            <person name="Tanner A.C."/>
            <person name="Dewhirst F."/>
            <person name="Haas B."/>
            <person name="Nusbaum C."/>
            <person name="Birren B."/>
        </authorList>
    </citation>
    <scope>NUCLEOTIDE SEQUENCE [LARGE SCALE GENOMIC DNA]</scope>
    <source>
        <strain evidence="2 3">ATCC 29453</strain>
    </source>
</reference>
<keyword evidence="3" id="KW-1185">Reference proteome</keyword>
<comment type="caution">
    <text evidence="2">The sequence shown here is derived from an EMBL/GenBank/DDBJ whole genome shotgun (WGS) entry which is preliminary data.</text>
</comment>
<dbReference type="HOGENOM" id="CLU_166884_0_0_4"/>
<evidence type="ECO:0000256" key="1">
    <source>
        <dbReference type="SAM" id="Phobius"/>
    </source>
</evidence>
<keyword evidence="1" id="KW-1133">Transmembrane helix</keyword>
<evidence type="ECO:0000313" key="2">
    <source>
        <dbReference type="EMBL" id="EJZ50158.1"/>
    </source>
</evidence>
<organism evidence="2 3">
    <name type="scientific">Simonsiella muelleri ATCC 29453</name>
    <dbReference type="NCBI Taxonomy" id="641147"/>
    <lineage>
        <taxon>Bacteria</taxon>
        <taxon>Pseudomonadati</taxon>
        <taxon>Pseudomonadota</taxon>
        <taxon>Betaproteobacteria</taxon>
        <taxon>Neisseriales</taxon>
        <taxon>Neisseriaceae</taxon>
        <taxon>Simonsiella</taxon>
    </lineage>
</organism>
<dbReference type="STRING" id="641147.HMPREF9021_02594"/>
<reference evidence="2 3" key="2">
    <citation type="submission" date="2011-10" db="EMBL/GenBank/DDBJ databases">
        <title>The Genome Sequence of Simonsiella muelleri ATCC 29453.</title>
        <authorList>
            <consortium name="The Broad Institute Genome Sequencing Platform"/>
            <consortium name="The Broad Institute Genome Sequencing Center for Infectious Disease"/>
            <person name="Earl A."/>
            <person name="Ward D."/>
            <person name="Feldgarden M."/>
            <person name="Gevers D."/>
            <person name="Izard J."/>
            <person name="Baranova O.V."/>
            <person name="Blanton J.M."/>
            <person name="Tanner A.C."/>
            <person name="Dewhirst F."/>
            <person name="Young S.K."/>
            <person name="Zeng Q."/>
            <person name="Gargeya S."/>
            <person name="Fitzgerald M."/>
            <person name="Haas B."/>
            <person name="Abouelleil A."/>
            <person name="Alvarado L."/>
            <person name="Arachchi H.M."/>
            <person name="Berlin A."/>
            <person name="Brown A."/>
            <person name="Chapman S.B."/>
            <person name="Chen Z."/>
            <person name="Dunbar C."/>
            <person name="Freedman E."/>
            <person name="Gearin G."/>
            <person name="Goldberg J."/>
            <person name="Griggs A."/>
            <person name="Gujja S."/>
            <person name="Heiman D."/>
            <person name="Howarth C."/>
            <person name="Larson L."/>
            <person name="Lui A."/>
            <person name="MacDonald P.J.P."/>
            <person name="Montmayeur A."/>
            <person name="Murphy C."/>
            <person name="Neiman D."/>
            <person name="Pearson M."/>
            <person name="Priest M."/>
            <person name="Roberts A."/>
            <person name="Saif S."/>
            <person name="Shea T."/>
            <person name="Shenoy N."/>
            <person name="Sisk P."/>
            <person name="Stolte C."/>
            <person name="Sykes S."/>
            <person name="Wortman J."/>
            <person name="Nusbaum C."/>
            <person name="Birren B."/>
        </authorList>
    </citation>
    <scope>NUCLEOTIDE SEQUENCE [LARGE SCALE GENOMIC DNA]</scope>
    <source>
        <strain evidence="2 3">ATCC 29453</strain>
    </source>
</reference>
<dbReference type="KEGG" id="smur:BWP33_06170"/>
<sequence length="119" mass="13455">MGYQVGNTCYATKQDADNVYFSLVAPVIISQKTNTVATYPPVKFLKRLPPKQPLQNGGVELIRPEYIKGQWFLQGKVININYPSCDASKNFKDGYELGWAIFGVMAACYFVIIIKRLLR</sequence>
<dbReference type="RefSeq" id="WP_002642623.1">
    <property type="nucleotide sequence ID" value="NZ_CP019448.1"/>
</dbReference>
<accession>U6Q1H4</accession>
<protein>
    <submittedName>
        <fullName evidence="2">Uncharacterized protein</fullName>
    </submittedName>
</protein>
<keyword evidence="1" id="KW-0472">Membrane</keyword>
<evidence type="ECO:0000313" key="3">
    <source>
        <dbReference type="Proteomes" id="UP000017813"/>
    </source>
</evidence>
<dbReference type="EMBL" id="ADCY02000050">
    <property type="protein sequence ID" value="EJZ50158.1"/>
    <property type="molecule type" value="Genomic_DNA"/>
</dbReference>
<dbReference type="eggNOG" id="ENOG5033JP6">
    <property type="taxonomic scope" value="Bacteria"/>
</dbReference>
<proteinExistence type="predicted"/>
<feature type="transmembrane region" description="Helical" evidence="1">
    <location>
        <begin position="97"/>
        <end position="118"/>
    </location>
</feature>
<name>U6Q1H4_9NEIS</name>
<keyword evidence="1" id="KW-0812">Transmembrane</keyword>
<dbReference type="AlphaFoldDB" id="U6Q1H4"/>